<dbReference type="GO" id="GO:0005789">
    <property type="term" value="C:endoplasmic reticulum membrane"/>
    <property type="evidence" value="ECO:0007669"/>
    <property type="project" value="UniProtKB-SubCell"/>
</dbReference>
<dbReference type="Gene3D" id="1.20.120.1630">
    <property type="match status" value="1"/>
</dbReference>
<evidence type="ECO:0000313" key="7">
    <source>
        <dbReference type="Proteomes" id="UP000250043"/>
    </source>
</evidence>
<dbReference type="Proteomes" id="UP000250043">
    <property type="component" value="Unassembled WGS sequence"/>
</dbReference>
<comment type="subcellular location">
    <subcellularLocation>
        <location evidence="5">Endoplasmic reticulum membrane</location>
        <topology evidence="5">Multi-pass membrane protein</topology>
    </subcellularLocation>
    <subcellularLocation>
        <location evidence="1">Membrane</location>
        <topology evidence="1">Multi-pass membrane protein</topology>
    </subcellularLocation>
</comment>
<name>A0A8E2B222_9APHY</name>
<keyword evidence="4" id="KW-0472">Membrane</keyword>
<dbReference type="EC" id="2.1.1.100" evidence="5"/>
<keyword evidence="5" id="KW-0808">Transferase</keyword>
<dbReference type="PANTHER" id="PTHR12714">
    <property type="entry name" value="PROTEIN-S ISOPRENYLCYSTEINE O-METHYLTRANSFERASE"/>
    <property type="match status" value="1"/>
</dbReference>
<evidence type="ECO:0000256" key="5">
    <source>
        <dbReference type="RuleBase" id="RU362022"/>
    </source>
</evidence>
<protein>
    <recommendedName>
        <fullName evidence="5">Protein-S-isoprenylcysteine O-methyltransferase</fullName>
        <ecNumber evidence="5">2.1.1.100</ecNumber>
    </recommendedName>
</protein>
<keyword evidence="5" id="KW-0489">Methyltransferase</keyword>
<dbReference type="InterPro" id="IPR007269">
    <property type="entry name" value="ICMT_MeTrfase"/>
</dbReference>
<keyword evidence="3" id="KW-1133">Transmembrane helix</keyword>
<gene>
    <name evidence="6" type="ORF">OBBRIDRAFT_818387</name>
</gene>
<reference evidence="6 7" key="1">
    <citation type="submission" date="2016-07" db="EMBL/GenBank/DDBJ databases">
        <title>Draft genome of the white-rot fungus Obba rivulosa 3A-2.</title>
        <authorList>
            <consortium name="DOE Joint Genome Institute"/>
            <person name="Miettinen O."/>
            <person name="Riley R."/>
            <person name="Acob R."/>
            <person name="Barry K."/>
            <person name="Cullen D."/>
            <person name="De Vries R."/>
            <person name="Hainaut M."/>
            <person name="Hatakka A."/>
            <person name="Henrissat B."/>
            <person name="Hilden K."/>
            <person name="Kuo R."/>
            <person name="Labutti K."/>
            <person name="Lipzen A."/>
            <person name="Makela M.R."/>
            <person name="Sandor L."/>
            <person name="Spatafora J.W."/>
            <person name="Grigoriev I.V."/>
            <person name="Hibbett D.S."/>
        </authorList>
    </citation>
    <scope>NUCLEOTIDE SEQUENCE [LARGE SCALE GENOMIC DNA]</scope>
    <source>
        <strain evidence="6 7">3A-2</strain>
    </source>
</reference>
<organism evidence="6 7">
    <name type="scientific">Obba rivulosa</name>
    <dbReference type="NCBI Taxonomy" id="1052685"/>
    <lineage>
        <taxon>Eukaryota</taxon>
        <taxon>Fungi</taxon>
        <taxon>Dikarya</taxon>
        <taxon>Basidiomycota</taxon>
        <taxon>Agaricomycotina</taxon>
        <taxon>Agaricomycetes</taxon>
        <taxon>Polyporales</taxon>
        <taxon>Gelatoporiaceae</taxon>
        <taxon>Obba</taxon>
    </lineage>
</organism>
<keyword evidence="5" id="KW-0256">Endoplasmic reticulum</keyword>
<evidence type="ECO:0000313" key="6">
    <source>
        <dbReference type="EMBL" id="OCH92222.1"/>
    </source>
</evidence>
<accession>A0A8E2B222</accession>
<evidence type="ECO:0000256" key="4">
    <source>
        <dbReference type="ARBA" id="ARBA00023136"/>
    </source>
</evidence>
<dbReference type="OrthoDB" id="422086at2759"/>
<keyword evidence="2" id="KW-0812">Transmembrane</keyword>
<keyword evidence="5" id="KW-0949">S-adenosyl-L-methionine</keyword>
<dbReference type="Pfam" id="PF04140">
    <property type="entry name" value="ICMT"/>
    <property type="match status" value="1"/>
</dbReference>
<dbReference type="EMBL" id="KV722372">
    <property type="protein sequence ID" value="OCH92222.1"/>
    <property type="molecule type" value="Genomic_DNA"/>
</dbReference>
<comment type="similarity">
    <text evidence="5">Belongs to the class VI-like SAM-binding methyltransferase superfamily. Isoprenylcysteine carboxyl methyltransferase family.</text>
</comment>
<keyword evidence="7" id="KW-1185">Reference proteome</keyword>
<sequence>MMLAFEPVLSTPLLKIPILLARAAMVQVACSPPSTPAKADERHRFGRTDILTRLRARDGVKLMHALSWTHSICEAAIIAATYYSSDFSDRIITTLVPGPNSAAHRLAITPTFLLGASLVFVGGFTRLACHQSLGRFFTWDLAVREDHQLITTGPYSVVRHPAYAGSAIISIGNILCMFSAGSWWTECGVLSTPLGKLFAAQWLLHWIALPIALTMRIPKEDEVLKREFGEQWMAWAKRTPYRLIPYIY</sequence>
<evidence type="ECO:0000256" key="2">
    <source>
        <dbReference type="ARBA" id="ARBA00022692"/>
    </source>
</evidence>
<proteinExistence type="inferred from homology"/>
<comment type="catalytic activity">
    <reaction evidence="5">
        <text>[protein]-C-terminal S-[(2E,6E)-farnesyl]-L-cysteine + S-adenosyl-L-methionine = [protein]-C-terminal S-[(2E,6E)-farnesyl]-L-cysteine methyl ester + S-adenosyl-L-homocysteine</text>
        <dbReference type="Rhea" id="RHEA:21672"/>
        <dbReference type="Rhea" id="RHEA-COMP:12125"/>
        <dbReference type="Rhea" id="RHEA-COMP:12126"/>
        <dbReference type="ChEBI" id="CHEBI:57856"/>
        <dbReference type="ChEBI" id="CHEBI:59789"/>
        <dbReference type="ChEBI" id="CHEBI:90510"/>
        <dbReference type="ChEBI" id="CHEBI:90511"/>
        <dbReference type="EC" id="2.1.1.100"/>
    </reaction>
</comment>
<dbReference type="PANTHER" id="PTHR12714:SF24">
    <property type="entry name" value="SLR1182 PROTEIN"/>
    <property type="match status" value="1"/>
</dbReference>
<evidence type="ECO:0000256" key="3">
    <source>
        <dbReference type="ARBA" id="ARBA00022989"/>
    </source>
</evidence>
<dbReference type="GO" id="GO:0004671">
    <property type="term" value="F:protein C-terminal S-isoprenylcysteine carboxyl O-methyltransferase activity"/>
    <property type="evidence" value="ECO:0007669"/>
    <property type="project" value="UniProtKB-EC"/>
</dbReference>
<evidence type="ECO:0000256" key="1">
    <source>
        <dbReference type="ARBA" id="ARBA00004141"/>
    </source>
</evidence>
<dbReference type="AlphaFoldDB" id="A0A8E2B222"/>
<dbReference type="GO" id="GO:0032259">
    <property type="term" value="P:methylation"/>
    <property type="evidence" value="ECO:0007669"/>
    <property type="project" value="UniProtKB-KW"/>
</dbReference>